<dbReference type="GO" id="GO:0004029">
    <property type="term" value="F:aldehyde dehydrogenase (NAD+) activity"/>
    <property type="evidence" value="ECO:0007669"/>
    <property type="project" value="TreeGrafter"/>
</dbReference>
<dbReference type="GeneID" id="61133163"/>
<dbReference type="RefSeq" id="WP_011208945.1">
    <property type="nucleotide sequence ID" value="NC_006361.1"/>
</dbReference>
<dbReference type="EMBL" id="AP006618">
    <property type="protein sequence ID" value="BAD57260.1"/>
    <property type="molecule type" value="Genomic_DNA"/>
</dbReference>
<protein>
    <recommendedName>
        <fullName evidence="1">NAD-dependent epimerase/dehydratase domain-containing protein</fullName>
    </recommendedName>
</protein>
<sequence length="355" mass="38080">MRVVVVGATGNIGTAVVDALRGEPEVDSIVGVARRGPGELPPGVEFHRADIRTDDLVAAFRGADAVVHLAWLFQPTHRPADTWDNNVIGAERVLAAASAAGVRTLVCASSVAAYSPARDDEPVRETWPTDGWPLAAYPREKAYVERVLDAFERAHLEMRVVRMRPSFVFQRTSASQQRRLFAGPLVPNALVRPGLPILPVPKGLRFQAVHSADAGRAFAHAVVLPVRGAFNLAAPPALDRDRLAELFGARPVDVPAGLVRGALSVGWRLRLVPATPGLFDTVLRLPILDTTRAHDELNWTPRHSAVEALREMLTGLHDGAGGATPPLAADAGGPWRVREFASGVGGRDSVDRFVA</sequence>
<dbReference type="PANTHER" id="PTHR48079:SF6">
    <property type="entry name" value="NAD(P)-BINDING DOMAIN-CONTAINING PROTEIN-RELATED"/>
    <property type="match status" value="1"/>
</dbReference>
<dbReference type="eggNOG" id="COG0451">
    <property type="taxonomic scope" value="Bacteria"/>
</dbReference>
<reference evidence="2 3" key="1">
    <citation type="journal article" date="2004" name="Proc. Natl. Acad. Sci. U.S.A.">
        <title>The complete genomic sequence of Nocardia farcinica IFM 10152.</title>
        <authorList>
            <person name="Ishikawa J."/>
            <person name="Yamashita A."/>
            <person name="Mikami Y."/>
            <person name="Hoshino Y."/>
            <person name="Kurita H."/>
            <person name="Hotta K."/>
            <person name="Shiba T."/>
            <person name="Hattori M."/>
        </authorList>
    </citation>
    <scope>NUCLEOTIDE SEQUENCE [LARGE SCALE GENOMIC DNA]</scope>
    <source>
        <strain evidence="2 3">IFM 10152</strain>
    </source>
</reference>
<keyword evidence="3" id="KW-1185">Reference proteome</keyword>
<dbReference type="Proteomes" id="UP000006820">
    <property type="component" value="Chromosome"/>
</dbReference>
<accession>Q5YX31</accession>
<dbReference type="AlphaFoldDB" id="Q5YX31"/>
<dbReference type="InterPro" id="IPR051783">
    <property type="entry name" value="NAD(P)-dependent_oxidoreduct"/>
</dbReference>
<evidence type="ECO:0000313" key="2">
    <source>
        <dbReference type="EMBL" id="BAD57260.1"/>
    </source>
</evidence>
<dbReference type="SUPFAM" id="SSF51735">
    <property type="entry name" value="NAD(P)-binding Rossmann-fold domains"/>
    <property type="match status" value="1"/>
</dbReference>
<dbReference type="Pfam" id="PF01370">
    <property type="entry name" value="Epimerase"/>
    <property type="match status" value="1"/>
</dbReference>
<dbReference type="STRING" id="247156.NFA_24130"/>
<dbReference type="GO" id="GO:0005737">
    <property type="term" value="C:cytoplasm"/>
    <property type="evidence" value="ECO:0007669"/>
    <property type="project" value="TreeGrafter"/>
</dbReference>
<feature type="domain" description="NAD-dependent epimerase/dehydratase" evidence="1">
    <location>
        <begin position="3"/>
        <end position="191"/>
    </location>
</feature>
<dbReference type="KEGG" id="nfa:NFA_24130"/>
<dbReference type="Gene3D" id="3.40.50.720">
    <property type="entry name" value="NAD(P)-binding Rossmann-like Domain"/>
    <property type="match status" value="1"/>
</dbReference>
<gene>
    <name evidence="2" type="ordered locus">NFA_24130</name>
</gene>
<name>Q5YX31_NOCFA</name>
<evidence type="ECO:0000313" key="3">
    <source>
        <dbReference type="Proteomes" id="UP000006820"/>
    </source>
</evidence>
<organism evidence="2 3">
    <name type="scientific">Nocardia farcinica (strain IFM 10152)</name>
    <dbReference type="NCBI Taxonomy" id="247156"/>
    <lineage>
        <taxon>Bacteria</taxon>
        <taxon>Bacillati</taxon>
        <taxon>Actinomycetota</taxon>
        <taxon>Actinomycetes</taxon>
        <taxon>Mycobacteriales</taxon>
        <taxon>Nocardiaceae</taxon>
        <taxon>Nocardia</taxon>
    </lineage>
</organism>
<proteinExistence type="predicted"/>
<dbReference type="PANTHER" id="PTHR48079">
    <property type="entry name" value="PROTEIN YEEZ"/>
    <property type="match status" value="1"/>
</dbReference>
<evidence type="ECO:0000259" key="1">
    <source>
        <dbReference type="Pfam" id="PF01370"/>
    </source>
</evidence>
<dbReference type="HOGENOM" id="CLU_007383_0_0_11"/>
<dbReference type="InterPro" id="IPR036291">
    <property type="entry name" value="NAD(P)-bd_dom_sf"/>
</dbReference>
<dbReference type="InterPro" id="IPR001509">
    <property type="entry name" value="Epimerase_deHydtase"/>
</dbReference>
<dbReference type="OrthoDB" id="3338687at2"/>